<sequence length="234" mass="25298">MASQANATTPTPQEKRLLQSAMALAGERGWHGFTLVQAAEQAAIPLAQARVLCPFKPVLMGWLEAMADSRALSNPASGTVREKLFEQLMARLDVFQDYRPGVVAALRVTPLDPALAITGLVSGLGSLRWLADRAGLDRRGLLGLVRLQALGMAWMMTLRTWERDKGPDMAQTMKTLDEGLERLERRGFLKAAQPIAEPAEPGVPDHLIITGGAASSPKGQDGDDSWPDELPPDL</sequence>
<evidence type="ECO:0000256" key="1">
    <source>
        <dbReference type="SAM" id="MobiDB-lite"/>
    </source>
</evidence>
<dbReference type="RefSeq" id="WP_141443190.1">
    <property type="nucleotide sequence ID" value="NZ_CP038231.1"/>
</dbReference>
<proteinExistence type="predicted"/>
<dbReference type="Gene3D" id="1.10.357.10">
    <property type="entry name" value="Tetracycline Repressor, domain 2"/>
    <property type="match status" value="1"/>
</dbReference>
<feature type="region of interest" description="Disordered" evidence="1">
    <location>
        <begin position="197"/>
        <end position="234"/>
    </location>
</feature>
<evidence type="ECO:0000313" key="2">
    <source>
        <dbReference type="EMBL" id="QDH13483.1"/>
    </source>
</evidence>
<evidence type="ECO:0000313" key="3">
    <source>
        <dbReference type="Proteomes" id="UP000318709"/>
    </source>
</evidence>
<dbReference type="AlphaFoldDB" id="A0A4Y6U7S7"/>
<accession>A0A4Y6U7S7</accession>
<dbReference type="OrthoDB" id="7828598at2"/>
<dbReference type="KEGG" id="swf:E3E12_03900"/>
<gene>
    <name evidence="2" type="ORF">E3E12_03900</name>
</gene>
<feature type="compositionally biased region" description="Acidic residues" evidence="1">
    <location>
        <begin position="222"/>
        <end position="234"/>
    </location>
</feature>
<dbReference type="Proteomes" id="UP000318709">
    <property type="component" value="Chromosome"/>
</dbReference>
<reference evidence="2 3" key="1">
    <citation type="submission" date="2019-03" db="EMBL/GenBank/DDBJ databases">
        <title>The complete genome sequence of Swingsia_sp. F3b2 LMG30590(T).</title>
        <authorList>
            <person name="Chua K.-O."/>
            <person name="Chan K.-G."/>
            <person name="See-Too W.-S."/>
        </authorList>
    </citation>
    <scope>NUCLEOTIDE SEQUENCE [LARGE SCALE GENOMIC DNA]</scope>
    <source>
        <strain evidence="2 3">F3b2</strain>
    </source>
</reference>
<protein>
    <submittedName>
        <fullName evidence="2">TetR family transcriptional regulator</fullName>
    </submittedName>
</protein>
<keyword evidence="3" id="KW-1185">Reference proteome</keyword>
<organism evidence="2 3">
    <name type="scientific">Formicincola oecophyllae</name>
    <dbReference type="NCBI Taxonomy" id="2558361"/>
    <lineage>
        <taxon>Bacteria</taxon>
        <taxon>Pseudomonadati</taxon>
        <taxon>Pseudomonadota</taxon>
        <taxon>Alphaproteobacteria</taxon>
        <taxon>Acetobacterales</taxon>
        <taxon>Acetobacteraceae</taxon>
        <taxon>Formicincola</taxon>
    </lineage>
</organism>
<name>A0A4Y6U7S7_9PROT</name>
<dbReference type="EMBL" id="CP038231">
    <property type="protein sequence ID" value="QDH13483.1"/>
    <property type="molecule type" value="Genomic_DNA"/>
</dbReference>